<dbReference type="EMBL" id="OVTA01000047">
    <property type="protein sequence ID" value="SPS01815.1"/>
    <property type="molecule type" value="Genomic_DNA"/>
</dbReference>
<proteinExistence type="predicted"/>
<reference evidence="1 2" key="1">
    <citation type="submission" date="2018-01" db="EMBL/GenBank/DDBJ databases">
        <authorList>
            <person name="Gaut B.S."/>
            <person name="Morton B.R."/>
            <person name="Clegg M.T."/>
            <person name="Duvall M.R."/>
        </authorList>
    </citation>
    <scope>NUCLEOTIDE SEQUENCE [LARGE SCALE GENOMIC DNA]</scope>
    <source>
        <strain evidence="1">Cupriavidus taiwanensis cmp 52</strain>
    </source>
</reference>
<gene>
    <name evidence="1" type="ORF">CBM2634_B60231</name>
</gene>
<dbReference type="Proteomes" id="UP000256805">
    <property type="component" value="Unassembled WGS sequence"/>
</dbReference>
<evidence type="ECO:0000313" key="2">
    <source>
        <dbReference type="Proteomes" id="UP000256805"/>
    </source>
</evidence>
<name>A0A375J9E8_9BURK</name>
<evidence type="ECO:0000313" key="1">
    <source>
        <dbReference type="EMBL" id="SPS01815.1"/>
    </source>
</evidence>
<protein>
    <submittedName>
        <fullName evidence="1">Uncharacterized protein</fullName>
    </submittedName>
</protein>
<organism evidence="1 2">
    <name type="scientific">Cupriavidus taiwanensis</name>
    <dbReference type="NCBI Taxonomy" id="164546"/>
    <lineage>
        <taxon>Bacteria</taxon>
        <taxon>Pseudomonadati</taxon>
        <taxon>Pseudomonadota</taxon>
        <taxon>Betaproteobacteria</taxon>
        <taxon>Burkholderiales</taxon>
        <taxon>Burkholderiaceae</taxon>
        <taxon>Cupriavidus</taxon>
    </lineage>
</organism>
<sequence length="108" mass="12169">MRHARFRCAEVKPCSTARPFEAGRLQDLPRAWRAGKDSAPALRPIVWTNKPLASLANMAAVKFQLRKLSRGKATNPKVSPLCALILQQASDACRARQYRRWIAQRRSG</sequence>
<accession>A0A375J9E8</accession>
<dbReference type="AlphaFoldDB" id="A0A375J9E8"/>